<accession>A0A0F8Z529</accession>
<dbReference type="InterPro" id="IPR010982">
    <property type="entry name" value="Lambda_DNA-bd_dom_sf"/>
</dbReference>
<dbReference type="Gene3D" id="1.25.40.10">
    <property type="entry name" value="Tetratricopeptide repeat domain"/>
    <property type="match status" value="2"/>
</dbReference>
<organism evidence="4">
    <name type="scientific">marine sediment metagenome</name>
    <dbReference type="NCBI Taxonomy" id="412755"/>
    <lineage>
        <taxon>unclassified sequences</taxon>
        <taxon>metagenomes</taxon>
        <taxon>ecological metagenomes</taxon>
    </lineage>
</organism>
<name>A0A0F8Z529_9ZZZZ</name>
<feature type="domain" description="HTH cro/C1-type" evidence="3">
    <location>
        <begin position="10"/>
        <end position="63"/>
    </location>
</feature>
<dbReference type="Pfam" id="PF13560">
    <property type="entry name" value="HTH_31"/>
    <property type="match status" value="1"/>
</dbReference>
<sequence>MVTEEFGSLLREVRKEKGFTQAELAEEAKLNQSTLSQFEGGKLPNKRQIKSIASALDLDAAQTDQLLLAAEYAPESDFDLFNPTLRSIAAVLQDPTSREVLKPLCGKLMHDFSESWQSFARGKQSQYGRDWVTSVKLCKEAETKLASAVTLIRAYILDTMGTAELHLGNLSEAERLYNQVAGLVSQHDFSDPYIRGLVYTHQGDLYRSQGGWNSALTKYREALGIFDQNGHNTDKARVQRKIGLLHLKMGQWPEAASYLDDSLDIFRRLMEQQSENSLAPYELAKTYMAQGWVHSLKGEWDDALELRKRALDIAKEYRIPGQRISDDYLLLQGHLYYGYDSVMVGELVRAKEHLVEAHKISKGLHDQKEYGLILHYGIHIF</sequence>
<comment type="caution">
    <text evidence="4">The sequence shown here is derived from an EMBL/GenBank/DDBJ whole genome shotgun (WGS) entry which is preliminary data.</text>
</comment>
<dbReference type="SMART" id="SM00028">
    <property type="entry name" value="TPR"/>
    <property type="match status" value="4"/>
</dbReference>
<evidence type="ECO:0000256" key="1">
    <source>
        <dbReference type="ARBA" id="ARBA00022737"/>
    </source>
</evidence>
<protein>
    <recommendedName>
        <fullName evidence="3">HTH cro/C1-type domain-containing protein</fullName>
    </recommendedName>
</protein>
<reference evidence="4" key="1">
    <citation type="journal article" date="2015" name="Nature">
        <title>Complex archaea that bridge the gap between prokaryotes and eukaryotes.</title>
        <authorList>
            <person name="Spang A."/>
            <person name="Saw J.H."/>
            <person name="Jorgensen S.L."/>
            <person name="Zaremba-Niedzwiedzka K."/>
            <person name="Martijn J."/>
            <person name="Lind A.E."/>
            <person name="van Eijk R."/>
            <person name="Schleper C."/>
            <person name="Guy L."/>
            <person name="Ettema T.J."/>
        </authorList>
    </citation>
    <scope>NUCLEOTIDE SEQUENCE</scope>
</reference>
<dbReference type="SUPFAM" id="SSF47413">
    <property type="entry name" value="lambda repressor-like DNA-binding domains"/>
    <property type="match status" value="1"/>
</dbReference>
<dbReference type="PROSITE" id="PS50005">
    <property type="entry name" value="TPR"/>
    <property type="match status" value="1"/>
</dbReference>
<dbReference type="InterPro" id="IPR011990">
    <property type="entry name" value="TPR-like_helical_dom_sf"/>
</dbReference>
<evidence type="ECO:0000313" key="4">
    <source>
        <dbReference type="EMBL" id="KKK88848.1"/>
    </source>
</evidence>
<dbReference type="CDD" id="cd00093">
    <property type="entry name" value="HTH_XRE"/>
    <property type="match status" value="1"/>
</dbReference>
<dbReference type="InterPro" id="IPR019734">
    <property type="entry name" value="TPR_rpt"/>
</dbReference>
<dbReference type="InterPro" id="IPR001387">
    <property type="entry name" value="Cro/C1-type_HTH"/>
</dbReference>
<gene>
    <name evidence="4" type="ORF">LCGC14_2739030</name>
</gene>
<proteinExistence type="predicted"/>
<dbReference type="InterPro" id="IPR041617">
    <property type="entry name" value="TPR_MalT"/>
</dbReference>
<dbReference type="PANTHER" id="PTHR45641">
    <property type="entry name" value="TETRATRICOPEPTIDE REPEAT PROTEIN (AFU_ORTHOLOGUE AFUA_6G03870)"/>
    <property type="match status" value="1"/>
</dbReference>
<dbReference type="Gene3D" id="1.10.260.40">
    <property type="entry name" value="lambda repressor-like DNA-binding domains"/>
    <property type="match status" value="1"/>
</dbReference>
<dbReference type="PANTHER" id="PTHR45641:SF19">
    <property type="entry name" value="NEPHROCYSTIN-3"/>
    <property type="match status" value="1"/>
</dbReference>
<evidence type="ECO:0000259" key="3">
    <source>
        <dbReference type="PROSITE" id="PS50943"/>
    </source>
</evidence>
<keyword evidence="1" id="KW-0677">Repeat</keyword>
<keyword evidence="2" id="KW-0802">TPR repeat</keyword>
<dbReference type="EMBL" id="LAZR01049778">
    <property type="protein sequence ID" value="KKK88848.1"/>
    <property type="molecule type" value="Genomic_DNA"/>
</dbReference>
<dbReference type="GO" id="GO:0003677">
    <property type="term" value="F:DNA binding"/>
    <property type="evidence" value="ECO:0007669"/>
    <property type="project" value="InterPro"/>
</dbReference>
<evidence type="ECO:0000256" key="2">
    <source>
        <dbReference type="ARBA" id="ARBA00022803"/>
    </source>
</evidence>
<dbReference type="AlphaFoldDB" id="A0A0F8Z529"/>
<dbReference type="PROSITE" id="PS50943">
    <property type="entry name" value="HTH_CROC1"/>
    <property type="match status" value="1"/>
</dbReference>
<dbReference type="SUPFAM" id="SSF48452">
    <property type="entry name" value="TPR-like"/>
    <property type="match status" value="1"/>
</dbReference>
<dbReference type="SMART" id="SM00530">
    <property type="entry name" value="HTH_XRE"/>
    <property type="match status" value="1"/>
</dbReference>
<dbReference type="Pfam" id="PF17874">
    <property type="entry name" value="TPR_MalT"/>
    <property type="match status" value="1"/>
</dbReference>